<accession>A0A1B2F3G1</accession>
<feature type="transmembrane region" description="Helical" evidence="6">
    <location>
        <begin position="275"/>
        <end position="296"/>
    </location>
</feature>
<feature type="transmembrane region" description="Helical" evidence="6">
    <location>
        <begin position="240"/>
        <end position="263"/>
    </location>
</feature>
<keyword evidence="5 6" id="KW-0472">Membrane</keyword>
<dbReference type="PANTHER" id="PTHR42770">
    <property type="entry name" value="AMINO ACID TRANSPORTER-RELATED"/>
    <property type="match status" value="1"/>
</dbReference>
<keyword evidence="4 6" id="KW-1133">Transmembrane helix</keyword>
<evidence type="ECO:0000256" key="1">
    <source>
        <dbReference type="ARBA" id="ARBA00004651"/>
    </source>
</evidence>
<feature type="transmembrane region" description="Helical" evidence="6">
    <location>
        <begin position="53"/>
        <end position="73"/>
    </location>
</feature>
<dbReference type="Pfam" id="PF13520">
    <property type="entry name" value="AA_permease_2"/>
    <property type="match status" value="1"/>
</dbReference>
<feature type="transmembrane region" description="Helical" evidence="6">
    <location>
        <begin position="100"/>
        <end position="122"/>
    </location>
</feature>
<comment type="subcellular location">
    <subcellularLocation>
        <location evidence="1">Cell membrane</location>
        <topology evidence="1">Multi-pass membrane protein</topology>
    </subcellularLocation>
</comment>
<dbReference type="EMBL" id="CP016634">
    <property type="protein sequence ID" value="ANY86809.1"/>
    <property type="molecule type" value="Genomic_DNA"/>
</dbReference>
<dbReference type="GO" id="GO:0005886">
    <property type="term" value="C:plasma membrane"/>
    <property type="evidence" value="ECO:0007669"/>
    <property type="project" value="UniProtKB-SubCell"/>
</dbReference>
<gene>
    <name evidence="7" type="primary">puuP_2</name>
    <name evidence="7" type="ORF">IEC33019_1241</name>
</gene>
<evidence type="ECO:0000256" key="5">
    <source>
        <dbReference type="ARBA" id="ARBA00023136"/>
    </source>
</evidence>
<feature type="transmembrane region" description="Helical" evidence="6">
    <location>
        <begin position="397"/>
        <end position="414"/>
    </location>
</feature>
<evidence type="ECO:0000256" key="6">
    <source>
        <dbReference type="SAM" id="Phobius"/>
    </source>
</evidence>
<dbReference type="Gene3D" id="1.20.1740.10">
    <property type="entry name" value="Amino acid/polyamine transporter I"/>
    <property type="match status" value="1"/>
</dbReference>
<keyword evidence="3 6" id="KW-0812">Transmembrane</keyword>
<keyword evidence="2" id="KW-1003">Cell membrane</keyword>
<dbReference type="InterPro" id="IPR002293">
    <property type="entry name" value="AA/rel_permease1"/>
</dbReference>
<evidence type="ECO:0000256" key="4">
    <source>
        <dbReference type="ARBA" id="ARBA00022989"/>
    </source>
</evidence>
<feature type="transmembrane region" description="Helical" evidence="6">
    <location>
        <begin position="420"/>
        <end position="439"/>
    </location>
</feature>
<sequence>MGLATEKPVSLEGSATLRRTLGMKDLLAYGLAYIAPMAPLTTFGFVWEASGGLIALAYLLGALCMYFTAQSYATMSAEVPCSGSVYGFARHSLGELPGFIAGWLILLDYLLIPALVFLVMAVGLQTLVPGLDRASCLVGLVVVSLAVNWFGVSVTTRISLVSVVVQFAVMLGLIVLAANALADGKGAGALTLAPLYDARQLDLGKVFAATSICVLSFLGFDAISTLSEEVKGGDRRLVGRAILAVLLICAVLFVISTWVLGNLMQGLSIADASGAIYQLLAVQISPFSAVAVAWLIALMCGFTNVLPMQVGVSRVLFAMGRDRQLPGLFARLHRRHGTPHVALLLSTALSLVIAIVMRERIDSLASFVNFGALSAFVLLHLSVLVKLGIQGRSRRWFAHWLVPVVGIAVVLTVMGGMSAATLAFGSLWLALGLGYGLYLRGQGRMALGV</sequence>
<dbReference type="GO" id="GO:0022857">
    <property type="term" value="F:transmembrane transporter activity"/>
    <property type="evidence" value="ECO:0007669"/>
    <property type="project" value="InterPro"/>
</dbReference>
<reference evidence="7" key="1">
    <citation type="submission" date="2016-07" db="EMBL/GenBank/DDBJ databases">
        <title>New class B carbapenemase carried by novel plasmid in Pseudomonas putida enviromental strain in eastern Amazonia.</title>
        <authorList>
            <person name="Souza C.O."/>
            <person name="Lima K.V."/>
            <person name="Brasiliense D.M."/>
            <person name="Perez-Chaparro P.J."/>
            <person name="Mamizuka E.M."/>
            <person name="Lima M.O."/>
            <person name="Lima L.N."/>
            <person name="McCulloch J.A."/>
        </authorList>
    </citation>
    <scope>NUCLEOTIDE SEQUENCE [LARGE SCALE GENOMIC DNA]</scope>
    <source>
        <strain evidence="7">IEC33019</strain>
    </source>
</reference>
<dbReference type="InterPro" id="IPR050367">
    <property type="entry name" value="APC_superfamily"/>
</dbReference>
<feature type="transmembrane region" description="Helical" evidence="6">
    <location>
        <begin position="134"/>
        <end position="152"/>
    </location>
</feature>
<dbReference type="PIRSF" id="PIRSF006060">
    <property type="entry name" value="AA_transporter"/>
    <property type="match status" value="1"/>
</dbReference>
<feature type="transmembrane region" description="Helical" evidence="6">
    <location>
        <begin position="364"/>
        <end position="385"/>
    </location>
</feature>
<dbReference type="RefSeq" id="WP_099593207.1">
    <property type="nucleotide sequence ID" value="NZ_CP016634.1"/>
</dbReference>
<name>A0A1B2F3G1_PSEPU</name>
<evidence type="ECO:0000256" key="2">
    <source>
        <dbReference type="ARBA" id="ARBA00022475"/>
    </source>
</evidence>
<feature type="transmembrane region" description="Helical" evidence="6">
    <location>
        <begin position="203"/>
        <end position="220"/>
    </location>
</feature>
<dbReference type="PANTHER" id="PTHR42770:SF16">
    <property type="entry name" value="AMINO ACID PERMEASE"/>
    <property type="match status" value="1"/>
</dbReference>
<feature type="transmembrane region" description="Helical" evidence="6">
    <location>
        <begin position="158"/>
        <end position="182"/>
    </location>
</feature>
<protein>
    <submittedName>
        <fullName evidence="7">Putrescine importer PuuP</fullName>
    </submittedName>
</protein>
<evidence type="ECO:0000313" key="7">
    <source>
        <dbReference type="EMBL" id="ANY86809.1"/>
    </source>
</evidence>
<organism evidence="7">
    <name type="scientific">Pseudomonas putida</name>
    <name type="common">Arthrobacter siderocapsulatus</name>
    <dbReference type="NCBI Taxonomy" id="303"/>
    <lineage>
        <taxon>Bacteria</taxon>
        <taxon>Pseudomonadati</taxon>
        <taxon>Pseudomonadota</taxon>
        <taxon>Gammaproteobacteria</taxon>
        <taxon>Pseudomonadales</taxon>
        <taxon>Pseudomonadaceae</taxon>
        <taxon>Pseudomonas</taxon>
    </lineage>
</organism>
<feature type="transmembrane region" description="Helical" evidence="6">
    <location>
        <begin position="341"/>
        <end position="358"/>
    </location>
</feature>
<dbReference type="AlphaFoldDB" id="A0A1B2F3G1"/>
<proteinExistence type="predicted"/>
<evidence type="ECO:0000256" key="3">
    <source>
        <dbReference type="ARBA" id="ARBA00022692"/>
    </source>
</evidence>